<reference evidence="1" key="1">
    <citation type="submission" date="2023-10" db="EMBL/GenBank/DDBJ databases">
        <title>Whole genome sequencing of actinobacterial strain Amycolatopsis sp. (BCA-696) identifies the underlying plant growth-promoting genes.</title>
        <authorList>
            <person name="Gandham P."/>
            <person name="Vadla N."/>
            <person name="Saji A."/>
            <person name="Srinivas V."/>
            <person name="Ruperao P."/>
            <person name="Selvanayagam S."/>
            <person name="Saxena R.K."/>
            <person name="Rathore A."/>
            <person name="Gopalakrishnan S."/>
            <person name="Thakur V."/>
        </authorList>
    </citation>
    <scope>NUCLEOTIDE SEQUENCE</scope>
    <source>
        <strain evidence="1">BCA-696</strain>
    </source>
</reference>
<organism evidence="1 2">
    <name type="scientific">Amycolatopsis coloradensis</name>
    <dbReference type="NCBI Taxonomy" id="76021"/>
    <lineage>
        <taxon>Bacteria</taxon>
        <taxon>Bacillati</taxon>
        <taxon>Actinomycetota</taxon>
        <taxon>Actinomycetes</taxon>
        <taxon>Pseudonocardiales</taxon>
        <taxon>Pseudonocardiaceae</taxon>
        <taxon>Amycolatopsis</taxon>
    </lineage>
</organism>
<gene>
    <name evidence="1" type="ORF">LCL61_11960</name>
</gene>
<sequence>MRTVRLSQTISPFGVGAIIDVMGESLMGVDISEWPYDRTVRVESKRLEERLGVQELRSPPSVPSRPSINSPGIPYQRFPRWLFCQDCRRMDHYRAQQETGESPQCNQCRGKLVPMRFIAVCTTKGHVRDVPWDTWAHSATESDSQLRCHDRVLVFDMAVKGNEGLSGLAVRCLTCDAVRNLGDLPARGALRRIGVSCLGGQPWQRNTLPCDEPLEVLQRGATNVTLADTTTALDIPEPLEGVRDIAAEVRQHRNFEDVRSAPHGPRAAILIGLIADDLGIDESLVRQALDGDPNEVLREARRGLLSDEWDAFLQAVGSTDEPVGTQDFVISATEFARPAVDTSPVIERFAKDIDAVVLAHRLREIRVLHGFRRYSADADLVDVHLGRRGRGRWLPAVESFGEGIFLAFNQQRLAEWEQLDEVQSRVSLLESRRRNSILGSRLFEATPRAILLHTLAHLLMRRLAFSCGYSSASLRERIYAETTPRSEAGILIYTAAGDAEGTLGGLVREGEAPRLARTLVSAVEEAGWCSADPLCRESRGQGPSSLNRAACHACSLVSETSCERSNVLLDRVLVIGDHRTPGFFQEGLETIRSEVVRRTQSLEGR</sequence>
<proteinExistence type="predicted"/>
<evidence type="ECO:0000313" key="2">
    <source>
        <dbReference type="Proteomes" id="UP001456344"/>
    </source>
</evidence>
<dbReference type="EMBL" id="CP150484">
    <property type="protein sequence ID" value="WYW16265.1"/>
    <property type="molecule type" value="Genomic_DNA"/>
</dbReference>
<accession>A0ACD5BEW0</accession>
<evidence type="ECO:0000313" key="1">
    <source>
        <dbReference type="EMBL" id="WYW16265.1"/>
    </source>
</evidence>
<keyword evidence="2" id="KW-1185">Reference proteome</keyword>
<protein>
    <submittedName>
        <fullName evidence="1">DUF1998 domain-containing protein</fullName>
    </submittedName>
</protein>
<dbReference type="Proteomes" id="UP001456344">
    <property type="component" value="Chromosome"/>
</dbReference>
<name>A0ACD5BEW0_9PSEU</name>